<evidence type="ECO:0000313" key="7">
    <source>
        <dbReference type="EMBL" id="RMC06112.1"/>
    </source>
</evidence>
<dbReference type="Proteomes" id="UP000269221">
    <property type="component" value="Unassembled WGS sequence"/>
</dbReference>
<feature type="domain" description="Murine leukemia virus integrase C-terminal" evidence="6">
    <location>
        <begin position="100"/>
        <end position="152"/>
    </location>
</feature>
<evidence type="ECO:0000259" key="6">
    <source>
        <dbReference type="Pfam" id="PF18697"/>
    </source>
</evidence>
<evidence type="ECO:0000256" key="1">
    <source>
        <dbReference type="ARBA" id="ARBA00022679"/>
    </source>
</evidence>
<dbReference type="GO" id="GO:0016779">
    <property type="term" value="F:nucleotidyltransferase activity"/>
    <property type="evidence" value="ECO:0007669"/>
    <property type="project" value="UniProtKB-KW"/>
</dbReference>
<keyword evidence="3" id="KW-0540">Nuclease</keyword>
<keyword evidence="4" id="KW-0255">Endonuclease</keyword>
<keyword evidence="1" id="KW-0808">Transferase</keyword>
<dbReference type="Gene3D" id="2.30.30.850">
    <property type="match status" value="1"/>
</dbReference>
<dbReference type="Pfam" id="PF18697">
    <property type="entry name" value="MLVIN_C"/>
    <property type="match status" value="1"/>
</dbReference>
<dbReference type="InterPro" id="IPR040643">
    <property type="entry name" value="MLVIN_C"/>
</dbReference>
<dbReference type="GO" id="GO:0003676">
    <property type="term" value="F:nucleic acid binding"/>
    <property type="evidence" value="ECO:0007669"/>
    <property type="project" value="InterPro"/>
</dbReference>
<sequence length="180" mass="20587">MNGEIKKHLLKLVIETKMPWVWLLPLALARIGARPRGDIQLSPFELMFGIPYPYNSQPSGGVERSDVYLKQYVVRILSLMKSLRQEAQLAQTLPLDFAVHNIQPGDWVLVKEWKEAPLVAKWRGPFQVLLTTETAVKTAEHGWTHHTRVKVSEAPEIWTSQLEEKDGKPRLTLCRSGLEQ</sequence>
<dbReference type="EMBL" id="QRBI01000121">
    <property type="protein sequence ID" value="RMC06112.1"/>
    <property type="molecule type" value="Genomic_DNA"/>
</dbReference>
<protein>
    <recommendedName>
        <fullName evidence="6">Murine leukemia virus integrase C-terminal domain-containing protein</fullName>
    </recommendedName>
</protein>
<dbReference type="GO" id="GO:0016787">
    <property type="term" value="F:hydrolase activity"/>
    <property type="evidence" value="ECO:0007669"/>
    <property type="project" value="UniProtKB-KW"/>
</dbReference>
<evidence type="ECO:0000256" key="4">
    <source>
        <dbReference type="ARBA" id="ARBA00022759"/>
    </source>
</evidence>
<evidence type="ECO:0000313" key="8">
    <source>
        <dbReference type="Proteomes" id="UP000269221"/>
    </source>
</evidence>
<evidence type="ECO:0000256" key="5">
    <source>
        <dbReference type="ARBA" id="ARBA00022801"/>
    </source>
</evidence>
<comment type="caution">
    <text evidence="7">The sequence shown here is derived from an EMBL/GenBank/DDBJ whole genome shotgun (WGS) entry which is preliminary data.</text>
</comment>
<gene>
    <name evidence="7" type="ORF">DUI87_17657</name>
</gene>
<keyword evidence="8" id="KW-1185">Reference proteome</keyword>
<reference evidence="7 8" key="1">
    <citation type="submission" date="2018-07" db="EMBL/GenBank/DDBJ databases">
        <title>A high quality draft genome assembly of the barn swallow (H. rustica rustica).</title>
        <authorList>
            <person name="Formenti G."/>
            <person name="Chiara M."/>
            <person name="Poveda L."/>
            <person name="Francoijs K.-J."/>
            <person name="Bonisoli-Alquati A."/>
            <person name="Canova L."/>
            <person name="Gianfranceschi L."/>
            <person name="Horner D.S."/>
            <person name="Saino N."/>
        </authorList>
    </citation>
    <scope>NUCLEOTIDE SEQUENCE [LARGE SCALE GENOMIC DNA]</scope>
    <source>
        <strain evidence="7">Chelidonia</strain>
        <tissue evidence="7">Blood</tissue>
    </source>
</reference>
<accession>A0A3M0JYM4</accession>
<evidence type="ECO:0000256" key="2">
    <source>
        <dbReference type="ARBA" id="ARBA00022695"/>
    </source>
</evidence>
<dbReference type="GO" id="GO:0004519">
    <property type="term" value="F:endonuclease activity"/>
    <property type="evidence" value="ECO:0007669"/>
    <property type="project" value="UniProtKB-KW"/>
</dbReference>
<dbReference type="AlphaFoldDB" id="A0A3M0JYM4"/>
<keyword evidence="2" id="KW-0548">Nucleotidyltransferase</keyword>
<organism evidence="7 8">
    <name type="scientific">Hirundo rustica rustica</name>
    <dbReference type="NCBI Taxonomy" id="333673"/>
    <lineage>
        <taxon>Eukaryota</taxon>
        <taxon>Metazoa</taxon>
        <taxon>Chordata</taxon>
        <taxon>Craniata</taxon>
        <taxon>Vertebrata</taxon>
        <taxon>Euteleostomi</taxon>
        <taxon>Archelosauria</taxon>
        <taxon>Archosauria</taxon>
        <taxon>Dinosauria</taxon>
        <taxon>Saurischia</taxon>
        <taxon>Theropoda</taxon>
        <taxon>Coelurosauria</taxon>
        <taxon>Aves</taxon>
        <taxon>Neognathae</taxon>
        <taxon>Neoaves</taxon>
        <taxon>Telluraves</taxon>
        <taxon>Australaves</taxon>
        <taxon>Passeriformes</taxon>
        <taxon>Sylvioidea</taxon>
        <taxon>Hirundinidae</taxon>
        <taxon>Hirundo</taxon>
    </lineage>
</organism>
<proteinExistence type="predicted"/>
<dbReference type="InterPro" id="IPR036397">
    <property type="entry name" value="RNaseH_sf"/>
</dbReference>
<dbReference type="Gene3D" id="3.30.420.10">
    <property type="entry name" value="Ribonuclease H-like superfamily/Ribonuclease H"/>
    <property type="match status" value="1"/>
</dbReference>
<keyword evidence="5" id="KW-0378">Hydrolase</keyword>
<dbReference type="OrthoDB" id="9906216at2759"/>
<name>A0A3M0JYM4_HIRRU</name>
<evidence type="ECO:0000256" key="3">
    <source>
        <dbReference type="ARBA" id="ARBA00022722"/>
    </source>
</evidence>